<reference evidence="2 3" key="1">
    <citation type="submission" date="2021-01" db="EMBL/GenBank/DDBJ databases">
        <title>C459-1 draft genome sequence.</title>
        <authorList>
            <person name="Zhang X.-F."/>
        </authorList>
    </citation>
    <scope>NUCLEOTIDE SEQUENCE [LARGE SCALE GENOMIC DNA]</scope>
    <source>
        <strain evidence="3">C459-1</strain>
    </source>
</reference>
<dbReference type="InterPro" id="IPR033985">
    <property type="entry name" value="SusD-like_N"/>
</dbReference>
<evidence type="ECO:0000313" key="2">
    <source>
        <dbReference type="EMBL" id="MBL1410588.1"/>
    </source>
</evidence>
<feature type="domain" description="SusD-like N-terminal" evidence="1">
    <location>
        <begin position="100"/>
        <end position="166"/>
    </location>
</feature>
<dbReference type="InterPro" id="IPR011990">
    <property type="entry name" value="TPR-like_helical_dom_sf"/>
</dbReference>
<sequence length="475" mass="53860">MKKIIHVIIAVLIIGISLSCEKFLTVNPKTDVARDELFASESGFKDAMAGVYIRLIDASSYGKALSTGAIEDLVSSWDAVSTSPAGQLGLFNYGHQQVEPILSNIFGYQYQTIANINAILDKIDERKAVFAPGIYEIIKGECLALRAYIHLDLLRLFGPMPANSQVGNKLSYIITLSKVPSPPLDFNSFSTLLLKDLQEAEVLLKGVDPIRSYSLLDFKNGNFKSEDEFMKYRYLRMNYYAVKALQARAYLWFNQPQNAYDAAKSLIITENLGGGKKFRLGESTDFNNEDNVLTCEHIFGLYDFELYSKYRSNSLIKGRDEVVVKNQLYGSTGLDIRELRLWVETKSNYQSDYVFKKYYSPTDGGLLKDFKQIPLLRISEMYLIAVETAGQSEAESLWREFQKARGLDEAYLPNDALQKKKLLIKEYRKEFYGEGQAFYAYKRFDAAEEDIVFVPVEAVVNYLPPLPKIEGTTLN</sequence>
<evidence type="ECO:0000313" key="3">
    <source>
        <dbReference type="Proteomes" id="UP000625283"/>
    </source>
</evidence>
<comment type="caution">
    <text evidence="2">The sequence shown here is derived from an EMBL/GenBank/DDBJ whole genome shotgun (WGS) entry which is preliminary data.</text>
</comment>
<proteinExistence type="predicted"/>
<dbReference type="RefSeq" id="WP_202104282.1">
    <property type="nucleotide sequence ID" value="NZ_JAERTY010000010.1"/>
</dbReference>
<dbReference type="Proteomes" id="UP000625283">
    <property type="component" value="Unassembled WGS sequence"/>
</dbReference>
<protein>
    <submittedName>
        <fullName evidence="2">RagB/SusD family nutrient uptake outer membrane protein</fullName>
    </submittedName>
</protein>
<dbReference type="Gene3D" id="1.25.40.390">
    <property type="match status" value="1"/>
</dbReference>
<dbReference type="EMBL" id="JAERTY010000010">
    <property type="protein sequence ID" value="MBL1410588.1"/>
    <property type="molecule type" value="Genomic_DNA"/>
</dbReference>
<dbReference type="SUPFAM" id="SSF48452">
    <property type="entry name" value="TPR-like"/>
    <property type="match status" value="1"/>
</dbReference>
<dbReference type="PROSITE" id="PS51257">
    <property type="entry name" value="PROKAR_LIPOPROTEIN"/>
    <property type="match status" value="1"/>
</dbReference>
<keyword evidence="3" id="KW-1185">Reference proteome</keyword>
<name>A0ABS1R7B5_9SPHI</name>
<accession>A0ABS1R7B5</accession>
<organism evidence="2 3">
    <name type="scientific">Sphingobacterium faecale</name>
    <dbReference type="NCBI Taxonomy" id="2803775"/>
    <lineage>
        <taxon>Bacteria</taxon>
        <taxon>Pseudomonadati</taxon>
        <taxon>Bacteroidota</taxon>
        <taxon>Sphingobacteriia</taxon>
        <taxon>Sphingobacteriales</taxon>
        <taxon>Sphingobacteriaceae</taxon>
        <taxon>Sphingobacterium</taxon>
    </lineage>
</organism>
<dbReference type="Pfam" id="PF14322">
    <property type="entry name" value="SusD-like_3"/>
    <property type="match status" value="1"/>
</dbReference>
<gene>
    <name evidence="2" type="ORF">JKG61_17655</name>
</gene>
<evidence type="ECO:0000259" key="1">
    <source>
        <dbReference type="Pfam" id="PF14322"/>
    </source>
</evidence>